<dbReference type="Proteomes" id="UP001139981">
    <property type="component" value="Unassembled WGS sequence"/>
</dbReference>
<evidence type="ECO:0000313" key="1">
    <source>
        <dbReference type="EMBL" id="KAJ2889697.1"/>
    </source>
</evidence>
<accession>A0ACC1LZ23</accession>
<reference evidence="1" key="1">
    <citation type="submission" date="2022-07" db="EMBL/GenBank/DDBJ databases">
        <title>Phylogenomic reconstructions and comparative analyses of Kickxellomycotina fungi.</title>
        <authorList>
            <person name="Reynolds N.K."/>
            <person name="Stajich J.E."/>
            <person name="Barry K."/>
            <person name="Grigoriev I.V."/>
            <person name="Crous P."/>
            <person name="Smith M.E."/>
        </authorList>
    </citation>
    <scope>NUCLEOTIDE SEQUENCE</scope>
    <source>
        <strain evidence="1">CBS 190363</strain>
    </source>
</reference>
<proteinExistence type="predicted"/>
<dbReference type="EMBL" id="JANBVB010001712">
    <property type="protein sequence ID" value="KAJ2889697.1"/>
    <property type="molecule type" value="Genomic_DNA"/>
</dbReference>
<name>A0ACC1LZ23_9FUNG</name>
<gene>
    <name evidence="1" type="ORF">IWW38_004554</name>
</gene>
<sequence length="296" mass="32568">TSLQLSACRLTVTKSKGNAATNRMFPAISCARTTLGPRGQQSRVAVAEGPKKEQTFLVLGQKPLATEPCAECGMTYQRGREEDEALHTRFHRNWLRKQTRLFSWTRNPSTKDDESVESVALPSQLCEKPDGEHQQAKAMATIHIVDGQRAPKRELQRALEILNVANDHLGAVHVSVADMALRQRKIFLYVSPPRGLVLGCILAEMISGARRVAPLAAECVGDSCRAVCGISRVWVAPSARRYGVATQMIEAVCKRFVYGCAIDPDLVAFTQPTSDGRALAERVFGRKDFLAYTEEG</sequence>
<comment type="caution">
    <text evidence="1">The sequence shown here is derived from an EMBL/GenBank/DDBJ whole genome shotgun (WGS) entry which is preliminary data.</text>
</comment>
<protein>
    <submittedName>
        <fullName evidence="1">Uncharacterized protein</fullName>
    </submittedName>
</protein>
<organism evidence="1 2">
    <name type="scientific">Coemansia aciculifera</name>
    <dbReference type="NCBI Taxonomy" id="417176"/>
    <lineage>
        <taxon>Eukaryota</taxon>
        <taxon>Fungi</taxon>
        <taxon>Fungi incertae sedis</taxon>
        <taxon>Zoopagomycota</taxon>
        <taxon>Kickxellomycotina</taxon>
        <taxon>Kickxellomycetes</taxon>
        <taxon>Kickxellales</taxon>
        <taxon>Kickxellaceae</taxon>
        <taxon>Coemansia</taxon>
    </lineage>
</organism>
<evidence type="ECO:0000313" key="2">
    <source>
        <dbReference type="Proteomes" id="UP001139981"/>
    </source>
</evidence>
<keyword evidence="2" id="KW-1185">Reference proteome</keyword>
<feature type="non-terminal residue" evidence="1">
    <location>
        <position position="1"/>
    </location>
</feature>